<dbReference type="EMBL" id="CAJVRL010000092">
    <property type="protein sequence ID" value="CAG8959737.1"/>
    <property type="molecule type" value="Genomic_DNA"/>
</dbReference>
<organism evidence="2 3">
    <name type="scientific">Hymenoscyphus fraxineus</name>
    <dbReference type="NCBI Taxonomy" id="746836"/>
    <lineage>
        <taxon>Eukaryota</taxon>
        <taxon>Fungi</taxon>
        <taxon>Dikarya</taxon>
        <taxon>Ascomycota</taxon>
        <taxon>Pezizomycotina</taxon>
        <taxon>Leotiomycetes</taxon>
        <taxon>Helotiales</taxon>
        <taxon>Helotiaceae</taxon>
        <taxon>Hymenoscyphus</taxon>
    </lineage>
</organism>
<name>A0A9N9PZH9_9HELO</name>
<dbReference type="Proteomes" id="UP000696280">
    <property type="component" value="Unassembled WGS sequence"/>
</dbReference>
<keyword evidence="1" id="KW-1133">Transmembrane helix</keyword>
<proteinExistence type="predicted"/>
<sequence>MFFGRMPTPWPHLVFHPIGMFNSIGFFALAGISRWVLKDCCVGQPITIVLCLNTGRIREGFVTHSTITFSKFEMHGRQLNAGKNAPAKSKLRSFNNAATDGTVGLATKRAVQYGKPIVMYSPLIYERAPGSPPAALGNHMGFVG</sequence>
<comment type="caution">
    <text evidence="2">The sequence shown here is derived from an EMBL/GenBank/DDBJ whole genome shotgun (WGS) entry which is preliminary data.</text>
</comment>
<gene>
    <name evidence="2" type="ORF">HYFRA_00001643</name>
</gene>
<protein>
    <submittedName>
        <fullName evidence="2">Uncharacterized protein</fullName>
    </submittedName>
</protein>
<keyword evidence="1" id="KW-0812">Transmembrane</keyword>
<keyword evidence="3" id="KW-1185">Reference proteome</keyword>
<keyword evidence="1" id="KW-0472">Membrane</keyword>
<evidence type="ECO:0000256" key="1">
    <source>
        <dbReference type="SAM" id="Phobius"/>
    </source>
</evidence>
<dbReference type="AlphaFoldDB" id="A0A9N9PZH9"/>
<accession>A0A9N9PZH9</accession>
<reference evidence="2" key="1">
    <citation type="submission" date="2021-07" db="EMBL/GenBank/DDBJ databases">
        <authorList>
            <person name="Durling M."/>
        </authorList>
    </citation>
    <scope>NUCLEOTIDE SEQUENCE</scope>
</reference>
<evidence type="ECO:0000313" key="3">
    <source>
        <dbReference type="Proteomes" id="UP000696280"/>
    </source>
</evidence>
<feature type="transmembrane region" description="Helical" evidence="1">
    <location>
        <begin position="12"/>
        <end position="37"/>
    </location>
</feature>
<evidence type="ECO:0000313" key="2">
    <source>
        <dbReference type="EMBL" id="CAG8959737.1"/>
    </source>
</evidence>